<organism evidence="2 3">
    <name type="scientific">Trichostrongylus colubriformis</name>
    <name type="common">Black scour worm</name>
    <dbReference type="NCBI Taxonomy" id="6319"/>
    <lineage>
        <taxon>Eukaryota</taxon>
        <taxon>Metazoa</taxon>
        <taxon>Ecdysozoa</taxon>
        <taxon>Nematoda</taxon>
        <taxon>Chromadorea</taxon>
        <taxon>Rhabditida</taxon>
        <taxon>Rhabditina</taxon>
        <taxon>Rhabditomorpha</taxon>
        <taxon>Strongyloidea</taxon>
        <taxon>Trichostrongylidae</taxon>
        <taxon>Trichostrongylus</taxon>
    </lineage>
</organism>
<evidence type="ECO:0000313" key="3">
    <source>
        <dbReference type="Proteomes" id="UP001331761"/>
    </source>
</evidence>
<keyword evidence="3" id="KW-1185">Reference proteome</keyword>
<proteinExistence type="predicted"/>
<dbReference type="SUPFAM" id="SSF51445">
    <property type="entry name" value="(Trans)glycosidases"/>
    <property type="match status" value="1"/>
</dbReference>
<evidence type="ECO:0000256" key="1">
    <source>
        <dbReference type="SAM" id="SignalP"/>
    </source>
</evidence>
<protein>
    <submittedName>
        <fullName evidence="2">Uncharacterized protein</fullName>
    </submittedName>
</protein>
<dbReference type="AlphaFoldDB" id="A0AAN8ITE6"/>
<keyword evidence="1" id="KW-0732">Signal</keyword>
<name>A0AAN8ITE6_TRICO</name>
<evidence type="ECO:0000313" key="2">
    <source>
        <dbReference type="EMBL" id="KAK5985291.1"/>
    </source>
</evidence>
<accession>A0AAN8ITE6</accession>
<reference evidence="2 3" key="1">
    <citation type="submission" date="2019-10" db="EMBL/GenBank/DDBJ databases">
        <title>Assembly and Annotation for the nematode Trichostrongylus colubriformis.</title>
        <authorList>
            <person name="Martin J."/>
        </authorList>
    </citation>
    <scope>NUCLEOTIDE SEQUENCE [LARGE SCALE GENOMIC DNA]</scope>
    <source>
        <strain evidence="2">G859</strain>
        <tissue evidence="2">Whole worm</tissue>
    </source>
</reference>
<dbReference type="EMBL" id="WIXE01001910">
    <property type="protein sequence ID" value="KAK5985291.1"/>
    <property type="molecule type" value="Genomic_DNA"/>
</dbReference>
<comment type="caution">
    <text evidence="2">The sequence shown here is derived from an EMBL/GenBank/DDBJ whole genome shotgun (WGS) entry which is preliminary data.</text>
</comment>
<feature type="signal peptide" evidence="1">
    <location>
        <begin position="1"/>
        <end position="16"/>
    </location>
</feature>
<gene>
    <name evidence="2" type="ORF">GCK32_010929</name>
</gene>
<sequence length="120" mass="13393">MKYLDVLFALVLHCIGSPVTQQDTVQQVPPSQSLRNWYIEATLAHAIDITAERFRSTSDFTCFRQYHYNVAFIRGYNPSGSGTVEPYAVNNTVTADYVGLGVEVYMAPQPNTVKSGAQQR</sequence>
<feature type="chain" id="PRO_5042867345" evidence="1">
    <location>
        <begin position="17"/>
        <end position="120"/>
    </location>
</feature>
<dbReference type="Proteomes" id="UP001331761">
    <property type="component" value="Unassembled WGS sequence"/>
</dbReference>
<dbReference type="InterPro" id="IPR017853">
    <property type="entry name" value="GH"/>
</dbReference>